<reference evidence="2 3" key="1">
    <citation type="submission" date="2020-08" db="EMBL/GenBank/DDBJ databases">
        <title>Plant Genome Project.</title>
        <authorList>
            <person name="Zhang R.-G."/>
        </authorList>
    </citation>
    <scope>NUCLEOTIDE SEQUENCE [LARGE SCALE GENOMIC DNA]</scope>
    <source>
        <tissue evidence="2">Rhizome</tissue>
    </source>
</reference>
<keyword evidence="1" id="KW-0175">Coiled coil</keyword>
<evidence type="ECO:0000256" key="1">
    <source>
        <dbReference type="SAM" id="Coils"/>
    </source>
</evidence>
<dbReference type="Proteomes" id="UP000734854">
    <property type="component" value="Unassembled WGS sequence"/>
</dbReference>
<sequence>MGVDSWFLEELAMDASLPSLWGFHESMEELKQKLLCTTLELEAVKANAKEEMRKSEQSIDQLLKLLQVITHERDEARSQLELLLSKLKQIPRTRELRLSPMPDCVTGECGSSSSPVGSPELPSVKLVAAGATHTGRSDHRDAGAVMDWLAMNRPLPQKGKLLQAVMEAGPTLQTLLLAGPLPRWRNPPPLQQAFQVPPAVVKAPIPAVLNLAMKRPTALVAPGTNMDAKRQRTHCM</sequence>
<evidence type="ECO:0000313" key="2">
    <source>
        <dbReference type="EMBL" id="KAG6504542.1"/>
    </source>
</evidence>
<name>A0A8J5GR54_ZINOF</name>
<dbReference type="InterPro" id="IPR012862">
    <property type="entry name" value="DUF1635"/>
</dbReference>
<proteinExistence type="predicted"/>
<accession>A0A8J5GR54</accession>
<dbReference type="PANTHER" id="PTHR33431:SF12">
    <property type="entry name" value="HIGH MOBILITY GROUP BOX PROTEIN, PUTATIVE (DUF1635)-RELATED"/>
    <property type="match status" value="1"/>
</dbReference>
<gene>
    <name evidence="2" type="ORF">ZIOFF_036876</name>
</gene>
<evidence type="ECO:0000313" key="3">
    <source>
        <dbReference type="Proteomes" id="UP000734854"/>
    </source>
</evidence>
<organism evidence="2 3">
    <name type="scientific">Zingiber officinale</name>
    <name type="common">Ginger</name>
    <name type="synonym">Amomum zingiber</name>
    <dbReference type="NCBI Taxonomy" id="94328"/>
    <lineage>
        <taxon>Eukaryota</taxon>
        <taxon>Viridiplantae</taxon>
        <taxon>Streptophyta</taxon>
        <taxon>Embryophyta</taxon>
        <taxon>Tracheophyta</taxon>
        <taxon>Spermatophyta</taxon>
        <taxon>Magnoliopsida</taxon>
        <taxon>Liliopsida</taxon>
        <taxon>Zingiberales</taxon>
        <taxon>Zingiberaceae</taxon>
        <taxon>Zingiber</taxon>
    </lineage>
</organism>
<comment type="caution">
    <text evidence="2">The sequence shown here is derived from an EMBL/GenBank/DDBJ whole genome shotgun (WGS) entry which is preliminary data.</text>
</comment>
<dbReference type="AlphaFoldDB" id="A0A8J5GR54"/>
<protein>
    <submittedName>
        <fullName evidence="2">Uncharacterized protein</fullName>
    </submittedName>
</protein>
<dbReference type="EMBL" id="JACMSC010000010">
    <property type="protein sequence ID" value="KAG6504542.1"/>
    <property type="molecule type" value="Genomic_DNA"/>
</dbReference>
<feature type="coiled-coil region" evidence="1">
    <location>
        <begin position="27"/>
        <end position="79"/>
    </location>
</feature>
<dbReference type="OrthoDB" id="778241at2759"/>
<dbReference type="PANTHER" id="PTHR33431">
    <property type="entry name" value="ENABLED-LIKE PROTEIN (DUF1635)"/>
    <property type="match status" value="1"/>
</dbReference>
<dbReference type="Pfam" id="PF07795">
    <property type="entry name" value="DUF1635"/>
    <property type="match status" value="1"/>
</dbReference>
<keyword evidence="3" id="KW-1185">Reference proteome</keyword>